<evidence type="ECO:0000313" key="1">
    <source>
        <dbReference type="EMBL" id="VWB49199.1"/>
    </source>
</evidence>
<evidence type="ECO:0000313" key="2">
    <source>
        <dbReference type="Proteomes" id="UP000494172"/>
    </source>
</evidence>
<organism evidence="1 2">
    <name type="scientific">Burkholderia arboris</name>
    <dbReference type="NCBI Taxonomy" id="488730"/>
    <lineage>
        <taxon>Bacteria</taxon>
        <taxon>Pseudomonadati</taxon>
        <taxon>Pseudomonadota</taxon>
        <taxon>Betaproteobacteria</taxon>
        <taxon>Burkholderiales</taxon>
        <taxon>Burkholderiaceae</taxon>
        <taxon>Burkholderia</taxon>
        <taxon>Burkholderia cepacia complex</taxon>
    </lineage>
</organism>
<comment type="caution">
    <text evidence="1">The sequence shown here is derived from an EMBL/GenBank/DDBJ whole genome shotgun (WGS) entry which is preliminary data.</text>
</comment>
<sequence length="35" mass="3757">MMHAIAGKAVAFNEAASLEFNAHQQPAVRYAAVIE</sequence>
<accession>A0A9Q9SGT8</accession>
<name>A0A9Q9SGT8_9BURK</name>
<gene>
    <name evidence="1" type="ORF">BAR24066_02231</name>
</gene>
<protein>
    <submittedName>
        <fullName evidence="1">Uncharacterized protein</fullName>
    </submittedName>
</protein>
<dbReference type="AlphaFoldDB" id="A0A9Q9SGT8"/>
<reference evidence="1 2" key="1">
    <citation type="submission" date="2019-09" db="EMBL/GenBank/DDBJ databases">
        <authorList>
            <person name="Depoorter E."/>
        </authorList>
    </citation>
    <scope>NUCLEOTIDE SEQUENCE [LARGE SCALE GENOMIC DNA]</scope>
    <source>
        <strain evidence="1">LMG 24066</strain>
    </source>
</reference>
<dbReference type="EMBL" id="CABVPX010000007">
    <property type="protein sequence ID" value="VWB49199.1"/>
    <property type="molecule type" value="Genomic_DNA"/>
</dbReference>
<proteinExistence type="predicted"/>
<dbReference type="Proteomes" id="UP000494172">
    <property type="component" value="Unassembled WGS sequence"/>
</dbReference>